<proteinExistence type="predicted"/>
<accession>A0A6M3JTE0</accession>
<dbReference type="AlphaFoldDB" id="A0A6M3JTE0"/>
<dbReference type="EMBL" id="MT141945">
    <property type="protein sequence ID" value="QJA72362.1"/>
    <property type="molecule type" value="Genomic_DNA"/>
</dbReference>
<evidence type="ECO:0000313" key="1">
    <source>
        <dbReference type="EMBL" id="QJA72362.1"/>
    </source>
</evidence>
<organism evidence="1">
    <name type="scientific">viral metagenome</name>
    <dbReference type="NCBI Taxonomy" id="1070528"/>
    <lineage>
        <taxon>unclassified sequences</taxon>
        <taxon>metagenomes</taxon>
        <taxon>organismal metagenomes</taxon>
    </lineage>
</organism>
<reference evidence="1" key="1">
    <citation type="submission" date="2020-03" db="EMBL/GenBank/DDBJ databases">
        <title>The deep terrestrial virosphere.</title>
        <authorList>
            <person name="Holmfeldt K."/>
            <person name="Nilsson E."/>
            <person name="Simone D."/>
            <person name="Lopez-Fernandez M."/>
            <person name="Wu X."/>
            <person name="de Brujin I."/>
            <person name="Lundin D."/>
            <person name="Andersson A."/>
            <person name="Bertilsson S."/>
            <person name="Dopson M."/>
        </authorList>
    </citation>
    <scope>NUCLEOTIDE SEQUENCE</scope>
    <source>
        <strain evidence="1">MM415A02783</strain>
    </source>
</reference>
<gene>
    <name evidence="1" type="ORF">MM415A02783_0009</name>
</gene>
<protein>
    <submittedName>
        <fullName evidence="1">Uncharacterized protein</fullName>
    </submittedName>
</protein>
<name>A0A6M3JTE0_9ZZZZ</name>
<sequence>MGLPLKWQAAQFWTNLDQETPTRNRAAMEDVYLSLVRDLIELLTALILLEIAIYQSDSY</sequence>